<feature type="region of interest" description="Disordered" evidence="12">
    <location>
        <begin position="378"/>
        <end position="420"/>
    </location>
</feature>
<feature type="region of interest" description="Disordered" evidence="12">
    <location>
        <begin position="541"/>
        <end position="586"/>
    </location>
</feature>
<comment type="similarity">
    <text evidence="2">Belongs to the AAA ATPase family. BCS1 subfamily.</text>
</comment>
<dbReference type="GO" id="GO:0016887">
    <property type="term" value="F:ATP hydrolysis activity"/>
    <property type="evidence" value="ECO:0007669"/>
    <property type="project" value="InterPro"/>
</dbReference>
<name>A0A9P7K822_9AGAR</name>
<keyword evidence="7" id="KW-0067">ATP-binding</keyword>
<dbReference type="Pfam" id="PF25426">
    <property type="entry name" value="AAA_lid_BCS1"/>
    <property type="match status" value="1"/>
</dbReference>
<dbReference type="AlphaFoldDB" id="A0A9P7K822"/>
<keyword evidence="6" id="KW-0378">Hydrolase</keyword>
<feature type="compositionally biased region" description="Low complexity" evidence="12">
    <location>
        <begin position="736"/>
        <end position="746"/>
    </location>
</feature>
<feature type="compositionally biased region" description="Low complexity" evidence="12">
    <location>
        <begin position="398"/>
        <end position="411"/>
    </location>
</feature>
<evidence type="ECO:0000256" key="9">
    <source>
        <dbReference type="ARBA" id="ARBA00023128"/>
    </source>
</evidence>
<evidence type="ECO:0000256" key="12">
    <source>
        <dbReference type="SAM" id="MobiDB-lite"/>
    </source>
</evidence>
<dbReference type="SMART" id="SM01024">
    <property type="entry name" value="BCS1_N"/>
    <property type="match status" value="1"/>
</dbReference>
<evidence type="ECO:0008006" key="17">
    <source>
        <dbReference type="Google" id="ProtNLM"/>
    </source>
</evidence>
<dbReference type="InterPro" id="IPR057495">
    <property type="entry name" value="AAA_lid_BCS1"/>
</dbReference>
<evidence type="ECO:0000256" key="6">
    <source>
        <dbReference type="ARBA" id="ARBA00022801"/>
    </source>
</evidence>
<feature type="compositionally biased region" description="Polar residues" evidence="12">
    <location>
        <begin position="509"/>
        <end position="524"/>
    </location>
</feature>
<feature type="compositionally biased region" description="Basic and acidic residues" evidence="12">
    <location>
        <begin position="747"/>
        <end position="765"/>
    </location>
</feature>
<dbReference type="InterPro" id="IPR003959">
    <property type="entry name" value="ATPase_AAA_core"/>
</dbReference>
<keyword evidence="10" id="KW-0472">Membrane</keyword>
<keyword evidence="3" id="KW-0812">Transmembrane</keyword>
<feature type="compositionally biased region" description="Acidic residues" evidence="12">
    <location>
        <begin position="766"/>
        <end position="776"/>
    </location>
</feature>
<reference evidence="15" key="2">
    <citation type="submission" date="2021-10" db="EMBL/GenBank/DDBJ databases">
        <title>Phylogenomics reveals ancestral predisposition of the termite-cultivated fungus Termitomyces towards a domesticated lifestyle.</title>
        <authorList>
            <person name="Auxier B."/>
            <person name="Grum-Grzhimaylo A."/>
            <person name="Cardenas M.E."/>
            <person name="Lodge J.D."/>
            <person name="Laessoe T."/>
            <person name="Pedersen O."/>
            <person name="Smith M.E."/>
            <person name="Kuyper T.W."/>
            <person name="Franco-Molano E.A."/>
            <person name="Baroni T.J."/>
            <person name="Aanen D.K."/>
        </authorList>
    </citation>
    <scope>NUCLEOTIDE SEQUENCE</scope>
    <source>
        <strain evidence="15">D49</strain>
    </source>
</reference>
<feature type="compositionally biased region" description="Low complexity" evidence="12">
    <location>
        <begin position="541"/>
        <end position="562"/>
    </location>
</feature>
<dbReference type="SUPFAM" id="SSF52540">
    <property type="entry name" value="P-loop containing nucleoside triphosphate hydrolases"/>
    <property type="match status" value="1"/>
</dbReference>
<evidence type="ECO:0000256" key="2">
    <source>
        <dbReference type="ARBA" id="ARBA00007448"/>
    </source>
</evidence>
<dbReference type="Proteomes" id="UP000717328">
    <property type="component" value="Unassembled WGS sequence"/>
</dbReference>
<comment type="subcellular location">
    <subcellularLocation>
        <location evidence="1">Mitochondrion inner membrane</location>
        <topology evidence="1">Single-pass membrane protein</topology>
    </subcellularLocation>
</comment>
<feature type="region of interest" description="Disordered" evidence="12">
    <location>
        <begin position="498"/>
        <end position="528"/>
    </location>
</feature>
<evidence type="ECO:0000256" key="5">
    <source>
        <dbReference type="ARBA" id="ARBA00022792"/>
    </source>
</evidence>
<evidence type="ECO:0000313" key="16">
    <source>
        <dbReference type="Proteomes" id="UP000717328"/>
    </source>
</evidence>
<keyword evidence="16" id="KW-1185">Reference proteome</keyword>
<evidence type="ECO:0000256" key="3">
    <source>
        <dbReference type="ARBA" id="ARBA00022692"/>
    </source>
</evidence>
<dbReference type="PANTHER" id="PTHR23070">
    <property type="entry name" value="BCS1 AAA-TYPE ATPASE"/>
    <property type="match status" value="1"/>
</dbReference>
<sequence length="792" mass="87553">MDALKSLIQPLVGGAGGSSVVDGMKLVVLGGTVETARRVSSSAWSVLSSPPHSTLTQLSPRSHFVNSTPGLMLDQSAWRILCAISYITSIVPPALPRVHQLTPRISPLAFFLTAHFSEEDYPYDWLMLWLSRRPEWQRSREFETTTRTSGLGADTANSFGEEDFAEDGMGSVAAQDDDDDVPGKVTTRVVFQPTFDTTHTIYYRGHWLRVRRGRKPDGTELLSISVVARSNTILKQLVLQAKKEYEAEAIHRIQIYFADSHGSWRWTDSRHKRPMGSIVLNPGVKEMLLNDTKDFLKSEKWYADRGIPFRRGYLLHGVPGSGKSSLIHAIAGQLMLDIYVVSLSASWISDSTLTTLMGRVPARCILLLEDLDAAFVRSSTREGGNEEKEKKEGADQQNNGSSNNNGSSGMRSGRRGRDQMSDVNTLSLSGLLNALDGVAAAEGRLLFATTNHLDRLDPALSRPGRMDVWVEFKNASKWQAEALFRNFFPCVEDDLTDVEVDGVPPTPSVPTSQGSNSNPGSRPASTLWSMSPSFSSSSVASSFSSTPLSSPTPSSPTRGSTPLFPTSPTAMTPTPLPQFGATNQAYMPPPVEEHILTSQHSAKPLDAITLGILAKKFADGVPEEEFSVAALQGYLLKNKSQPESAANSVGEWVIAEREMRERLKREKAEREEKEKIEREKRKQKAAEKEAEKKELEKKEQELEKMRQLLAEKDKEEKERQEKAKDSEKEKADEKTAAAAAAEASVQEEIRKKEAEIAEARQKQQEQEESDSEDSELENIPIQATTKSTSGWD</sequence>
<dbReference type="InterPro" id="IPR003960">
    <property type="entry name" value="ATPase_AAA_CS"/>
</dbReference>
<feature type="region of interest" description="Disordered" evidence="12">
    <location>
        <begin position="653"/>
        <end position="792"/>
    </location>
</feature>
<feature type="domain" description="AAA+ ATPase" evidence="13">
    <location>
        <begin position="309"/>
        <end position="476"/>
    </location>
</feature>
<evidence type="ECO:0000256" key="7">
    <source>
        <dbReference type="ARBA" id="ARBA00022840"/>
    </source>
</evidence>
<dbReference type="InterPro" id="IPR050747">
    <property type="entry name" value="Mitochondrial_chaperone_BCS1"/>
</dbReference>
<evidence type="ECO:0000259" key="14">
    <source>
        <dbReference type="SMART" id="SM01024"/>
    </source>
</evidence>
<comment type="caution">
    <text evidence="15">The sequence shown here is derived from an EMBL/GenBank/DDBJ whole genome shotgun (WGS) entry which is preliminary data.</text>
</comment>
<dbReference type="OrthoDB" id="10251412at2759"/>
<dbReference type="GO" id="GO:0005524">
    <property type="term" value="F:ATP binding"/>
    <property type="evidence" value="ECO:0007669"/>
    <property type="project" value="UniProtKB-KW"/>
</dbReference>
<evidence type="ECO:0000256" key="11">
    <source>
        <dbReference type="ARBA" id="ARBA00048778"/>
    </source>
</evidence>
<keyword evidence="5" id="KW-0999">Mitochondrion inner membrane</keyword>
<dbReference type="PROSITE" id="PS00674">
    <property type="entry name" value="AAA"/>
    <property type="match status" value="1"/>
</dbReference>
<evidence type="ECO:0000256" key="4">
    <source>
        <dbReference type="ARBA" id="ARBA00022741"/>
    </source>
</evidence>
<dbReference type="InterPro" id="IPR003593">
    <property type="entry name" value="AAA+_ATPase"/>
</dbReference>
<keyword evidence="4" id="KW-0547">Nucleotide-binding</keyword>
<dbReference type="Pfam" id="PF00004">
    <property type="entry name" value="AAA"/>
    <property type="match status" value="2"/>
</dbReference>
<feature type="domain" description="BCS1 N-terminal" evidence="14">
    <location>
        <begin position="86"/>
        <end position="278"/>
    </location>
</feature>
<dbReference type="EMBL" id="JABCKI010005719">
    <property type="protein sequence ID" value="KAG5639510.1"/>
    <property type="molecule type" value="Genomic_DNA"/>
</dbReference>
<dbReference type="SMART" id="SM00382">
    <property type="entry name" value="AAA"/>
    <property type="match status" value="1"/>
</dbReference>
<feature type="compositionally biased region" description="Basic and acidic residues" evidence="12">
    <location>
        <begin position="654"/>
        <end position="735"/>
    </location>
</feature>
<dbReference type="InterPro" id="IPR014851">
    <property type="entry name" value="BCS1_N"/>
</dbReference>
<feature type="compositionally biased region" description="Polar residues" evidence="12">
    <location>
        <begin position="781"/>
        <end position="792"/>
    </location>
</feature>
<feature type="compositionally biased region" description="Polar residues" evidence="12">
    <location>
        <begin position="563"/>
        <end position="572"/>
    </location>
</feature>
<evidence type="ECO:0000256" key="10">
    <source>
        <dbReference type="ARBA" id="ARBA00023136"/>
    </source>
</evidence>
<evidence type="ECO:0000259" key="13">
    <source>
        <dbReference type="SMART" id="SM00382"/>
    </source>
</evidence>
<keyword evidence="9" id="KW-0496">Mitochondrion</keyword>
<evidence type="ECO:0000256" key="8">
    <source>
        <dbReference type="ARBA" id="ARBA00022989"/>
    </source>
</evidence>
<dbReference type="GO" id="GO:0005743">
    <property type="term" value="C:mitochondrial inner membrane"/>
    <property type="evidence" value="ECO:0007669"/>
    <property type="project" value="UniProtKB-SubCell"/>
</dbReference>
<gene>
    <name evidence="15" type="ORF">H0H81_000655</name>
</gene>
<organism evidence="15 16">
    <name type="scientific">Sphagnurus paluster</name>
    <dbReference type="NCBI Taxonomy" id="117069"/>
    <lineage>
        <taxon>Eukaryota</taxon>
        <taxon>Fungi</taxon>
        <taxon>Dikarya</taxon>
        <taxon>Basidiomycota</taxon>
        <taxon>Agaricomycotina</taxon>
        <taxon>Agaricomycetes</taxon>
        <taxon>Agaricomycetidae</taxon>
        <taxon>Agaricales</taxon>
        <taxon>Tricholomatineae</taxon>
        <taxon>Lyophyllaceae</taxon>
        <taxon>Sphagnurus</taxon>
    </lineage>
</organism>
<dbReference type="InterPro" id="IPR027417">
    <property type="entry name" value="P-loop_NTPase"/>
</dbReference>
<dbReference type="Gene3D" id="3.40.50.300">
    <property type="entry name" value="P-loop containing nucleotide triphosphate hydrolases"/>
    <property type="match status" value="1"/>
</dbReference>
<evidence type="ECO:0000313" key="15">
    <source>
        <dbReference type="EMBL" id="KAG5639510.1"/>
    </source>
</evidence>
<evidence type="ECO:0000256" key="1">
    <source>
        <dbReference type="ARBA" id="ARBA00004434"/>
    </source>
</evidence>
<accession>A0A9P7K822</accession>
<dbReference type="Pfam" id="PF08740">
    <property type="entry name" value="BCS1_N"/>
    <property type="match status" value="1"/>
</dbReference>
<reference evidence="15" key="1">
    <citation type="submission" date="2021-02" db="EMBL/GenBank/DDBJ databases">
        <authorList>
            <person name="Nieuwenhuis M."/>
            <person name="Van De Peppel L.J.J."/>
        </authorList>
    </citation>
    <scope>NUCLEOTIDE SEQUENCE</scope>
    <source>
        <strain evidence="15">D49</strain>
    </source>
</reference>
<protein>
    <recommendedName>
        <fullName evidence="17">P-loop containing nucleoside triphosphate hydrolase protein</fullName>
    </recommendedName>
</protein>
<feature type="compositionally biased region" description="Basic and acidic residues" evidence="12">
    <location>
        <begin position="379"/>
        <end position="394"/>
    </location>
</feature>
<proteinExistence type="inferred from homology"/>
<keyword evidence="8" id="KW-1133">Transmembrane helix</keyword>
<comment type="catalytic activity">
    <reaction evidence="11">
        <text>ATP + H2O = ADP + phosphate + H(+)</text>
        <dbReference type="Rhea" id="RHEA:13065"/>
        <dbReference type="ChEBI" id="CHEBI:15377"/>
        <dbReference type="ChEBI" id="CHEBI:15378"/>
        <dbReference type="ChEBI" id="CHEBI:30616"/>
        <dbReference type="ChEBI" id="CHEBI:43474"/>
        <dbReference type="ChEBI" id="CHEBI:456216"/>
    </reaction>
    <physiologicalReaction direction="left-to-right" evidence="11">
        <dbReference type="Rhea" id="RHEA:13066"/>
    </physiologicalReaction>
</comment>